<dbReference type="EMBL" id="JAVFWL010000006">
    <property type="protein sequence ID" value="KAK6759995.1"/>
    <property type="molecule type" value="Genomic_DNA"/>
</dbReference>
<proteinExistence type="predicted"/>
<reference evidence="1 2" key="1">
    <citation type="submission" date="2023-08" db="EMBL/GenBank/DDBJ databases">
        <title>A Necator americanus chromosomal reference genome.</title>
        <authorList>
            <person name="Ilik V."/>
            <person name="Petrzelkova K.J."/>
            <person name="Pardy F."/>
            <person name="Fuh T."/>
            <person name="Niatou-Singa F.S."/>
            <person name="Gouil Q."/>
            <person name="Baker L."/>
            <person name="Ritchie M.E."/>
            <person name="Jex A.R."/>
            <person name="Gazzola D."/>
            <person name="Li H."/>
            <person name="Toshio Fujiwara R."/>
            <person name="Zhan B."/>
            <person name="Aroian R.V."/>
            <person name="Pafco B."/>
            <person name="Schwarz E.M."/>
        </authorList>
    </citation>
    <scope>NUCLEOTIDE SEQUENCE [LARGE SCALE GENOMIC DNA]</scope>
    <source>
        <strain evidence="1 2">Aroian</strain>
        <tissue evidence="1">Whole animal</tissue>
    </source>
</reference>
<sequence length="121" mass="14029">MEMLPLFSMTINCKPHYSYCKANMYLSSSVNDRKRGESEQAQQTRAERDFENCEKCRKANEFAIPPMYFTCPNHVMVLVCPICLDHEADFHLPENCPSARSGEPTTQNPKVIFVHRDIKRN</sequence>
<accession>A0ABR1EBD6</accession>
<protein>
    <submittedName>
        <fullName evidence="1">Uncharacterized protein</fullName>
    </submittedName>
</protein>
<name>A0ABR1EBD6_NECAM</name>
<dbReference type="Proteomes" id="UP001303046">
    <property type="component" value="Unassembled WGS sequence"/>
</dbReference>
<gene>
    <name evidence="1" type="primary">Necator_chrX.g21665</name>
    <name evidence="1" type="ORF">RB195_021504</name>
</gene>
<keyword evidence="2" id="KW-1185">Reference proteome</keyword>
<evidence type="ECO:0000313" key="1">
    <source>
        <dbReference type="EMBL" id="KAK6759995.1"/>
    </source>
</evidence>
<organism evidence="1 2">
    <name type="scientific">Necator americanus</name>
    <name type="common">Human hookworm</name>
    <dbReference type="NCBI Taxonomy" id="51031"/>
    <lineage>
        <taxon>Eukaryota</taxon>
        <taxon>Metazoa</taxon>
        <taxon>Ecdysozoa</taxon>
        <taxon>Nematoda</taxon>
        <taxon>Chromadorea</taxon>
        <taxon>Rhabditida</taxon>
        <taxon>Rhabditina</taxon>
        <taxon>Rhabditomorpha</taxon>
        <taxon>Strongyloidea</taxon>
        <taxon>Ancylostomatidae</taxon>
        <taxon>Bunostominae</taxon>
        <taxon>Necator</taxon>
    </lineage>
</organism>
<evidence type="ECO:0000313" key="2">
    <source>
        <dbReference type="Proteomes" id="UP001303046"/>
    </source>
</evidence>
<comment type="caution">
    <text evidence="1">The sequence shown here is derived from an EMBL/GenBank/DDBJ whole genome shotgun (WGS) entry which is preliminary data.</text>
</comment>